<dbReference type="PANTHER" id="PTHR14098:SF14">
    <property type="entry name" value="SH2 DOMAIN-CONTAINING PROTEIN"/>
    <property type="match status" value="1"/>
</dbReference>
<feature type="domain" description="SH2" evidence="4">
    <location>
        <begin position="150"/>
        <end position="253"/>
    </location>
</feature>
<dbReference type="SMART" id="SM00252">
    <property type="entry name" value="SH2"/>
    <property type="match status" value="1"/>
</dbReference>
<dbReference type="PANTHER" id="PTHR14098">
    <property type="entry name" value="SH2 DOMAIN CONTAINING PROTEIN"/>
    <property type="match status" value="1"/>
</dbReference>
<reference evidence="6" key="3">
    <citation type="submission" date="2021-02" db="UniProtKB">
        <authorList>
            <consortium name="EnsemblMetazoa"/>
        </authorList>
    </citation>
    <scope>IDENTIFICATION</scope>
    <source>
        <strain evidence="6">USDA</strain>
    </source>
</reference>
<dbReference type="EMBL" id="DS235088">
    <property type="protein sequence ID" value="EEB11663.1"/>
    <property type="molecule type" value="Genomic_DNA"/>
</dbReference>
<sequence length="253" mass="28703">MSDKRKIGLNKPPVPARPKNLVVLNSKHLPKPPEIFSVPSKITKQFNPKKNDTVNSDGEEDAYGYLEPLSLSTSDINSGTKNMNGSTLKKSIDENLKLGEIFDKIMMRSNSSSVESPEGESIKHQMPVNQWQRPLPLPPTEGKSEVTSMPWYKKIDRKKGEEILRNGIDGYFLVRPSSNADTYLTLTLWYNNRTYNIPIRKRKDGKFALGTPKTNEQCFDSIEYMVKNYQSEKLVLYSNGVQTGKTLLTKYPP</sequence>
<dbReference type="VEuPathDB" id="VectorBase:PHUM128460"/>
<protein>
    <submittedName>
        <fullName evidence="5 6">Sh2 domain containing protein, putative</fullName>
    </submittedName>
</protein>
<dbReference type="HOGENOM" id="CLU_1099629_0_0_1"/>
<dbReference type="EnsemblMetazoa" id="PHUM128460-RA">
    <property type="protein sequence ID" value="PHUM128460-PA"/>
    <property type="gene ID" value="PHUM128460"/>
</dbReference>
<dbReference type="SUPFAM" id="SSF55550">
    <property type="entry name" value="SH2 domain"/>
    <property type="match status" value="1"/>
</dbReference>
<gene>
    <name evidence="6" type="primary">8233966</name>
    <name evidence="5" type="ORF">Phum_PHUM128460</name>
</gene>
<keyword evidence="7" id="KW-1185">Reference proteome</keyword>
<organism>
    <name type="scientific">Pediculus humanus subsp. corporis</name>
    <name type="common">Body louse</name>
    <dbReference type="NCBI Taxonomy" id="121224"/>
    <lineage>
        <taxon>Eukaryota</taxon>
        <taxon>Metazoa</taxon>
        <taxon>Ecdysozoa</taxon>
        <taxon>Arthropoda</taxon>
        <taxon>Hexapoda</taxon>
        <taxon>Insecta</taxon>
        <taxon>Pterygota</taxon>
        <taxon>Neoptera</taxon>
        <taxon>Paraneoptera</taxon>
        <taxon>Psocodea</taxon>
        <taxon>Troctomorpha</taxon>
        <taxon>Phthiraptera</taxon>
        <taxon>Anoplura</taxon>
        <taxon>Pediculidae</taxon>
        <taxon>Pediculus</taxon>
    </lineage>
</organism>
<evidence type="ECO:0000313" key="6">
    <source>
        <dbReference type="EnsemblMetazoa" id="PHUM128460-PA"/>
    </source>
</evidence>
<evidence type="ECO:0000256" key="2">
    <source>
        <dbReference type="PROSITE-ProRule" id="PRU00191"/>
    </source>
</evidence>
<dbReference type="RefSeq" id="XP_002424401.1">
    <property type="nucleotide sequence ID" value="XM_002424356.1"/>
</dbReference>
<feature type="region of interest" description="Disordered" evidence="3">
    <location>
        <begin position="29"/>
        <end position="57"/>
    </location>
</feature>
<dbReference type="KEGG" id="phu:Phum_PHUM128460"/>
<evidence type="ECO:0000313" key="5">
    <source>
        <dbReference type="EMBL" id="EEB11663.1"/>
    </source>
</evidence>
<dbReference type="GeneID" id="8233966"/>
<dbReference type="eggNOG" id="ENOG502QUXR">
    <property type="taxonomic scope" value="Eukaryota"/>
</dbReference>
<dbReference type="GO" id="GO:0007169">
    <property type="term" value="P:cell surface receptor protein tyrosine kinase signaling pathway"/>
    <property type="evidence" value="ECO:0007669"/>
    <property type="project" value="TreeGrafter"/>
</dbReference>
<reference evidence="5" key="1">
    <citation type="submission" date="2007-04" db="EMBL/GenBank/DDBJ databases">
        <title>Annotation of Pediculus humanus corporis strain USDA.</title>
        <authorList>
            <person name="Kirkness E."/>
            <person name="Hannick L."/>
            <person name="Hass B."/>
            <person name="Bruggner R."/>
            <person name="Lawson D."/>
            <person name="Bidwell S."/>
            <person name="Joardar V."/>
            <person name="Caler E."/>
            <person name="Walenz B."/>
            <person name="Inman J."/>
            <person name="Schobel S."/>
            <person name="Galinsky K."/>
            <person name="Amedeo P."/>
            <person name="Strausberg R."/>
        </authorList>
    </citation>
    <scope>NUCLEOTIDE SEQUENCE</scope>
    <source>
        <strain evidence="5">USDA</strain>
    </source>
</reference>
<dbReference type="PROSITE" id="PS50001">
    <property type="entry name" value="SH2"/>
    <property type="match status" value="1"/>
</dbReference>
<dbReference type="GO" id="GO:0035556">
    <property type="term" value="P:intracellular signal transduction"/>
    <property type="evidence" value="ECO:0007669"/>
    <property type="project" value="TreeGrafter"/>
</dbReference>
<dbReference type="Proteomes" id="UP000009046">
    <property type="component" value="Unassembled WGS sequence"/>
</dbReference>
<evidence type="ECO:0000256" key="3">
    <source>
        <dbReference type="SAM" id="MobiDB-lite"/>
    </source>
</evidence>
<accession>E0VE57</accession>
<dbReference type="CTD" id="8233966"/>
<dbReference type="Pfam" id="PF00017">
    <property type="entry name" value="SH2"/>
    <property type="match status" value="1"/>
</dbReference>
<dbReference type="InterPro" id="IPR000980">
    <property type="entry name" value="SH2"/>
</dbReference>
<feature type="region of interest" description="Disordered" evidence="3">
    <location>
        <begin position="112"/>
        <end position="144"/>
    </location>
</feature>
<dbReference type="InterPro" id="IPR036860">
    <property type="entry name" value="SH2_dom_sf"/>
</dbReference>
<dbReference type="Gene3D" id="3.30.505.10">
    <property type="entry name" value="SH2 domain"/>
    <property type="match status" value="1"/>
</dbReference>
<dbReference type="GO" id="GO:0005737">
    <property type="term" value="C:cytoplasm"/>
    <property type="evidence" value="ECO:0007669"/>
    <property type="project" value="UniProtKB-ARBA"/>
</dbReference>
<reference evidence="5" key="2">
    <citation type="submission" date="2007-04" db="EMBL/GenBank/DDBJ databases">
        <title>The genome of the human body louse.</title>
        <authorList>
            <consortium name="The Human Body Louse Genome Consortium"/>
            <person name="Kirkness E."/>
            <person name="Walenz B."/>
            <person name="Hass B."/>
            <person name="Bruggner R."/>
            <person name="Strausberg R."/>
        </authorList>
    </citation>
    <scope>NUCLEOTIDE SEQUENCE</scope>
    <source>
        <strain evidence="5">USDA</strain>
    </source>
</reference>
<evidence type="ECO:0000313" key="7">
    <source>
        <dbReference type="Proteomes" id="UP000009046"/>
    </source>
</evidence>
<feature type="compositionally biased region" description="Polar residues" evidence="3">
    <location>
        <begin position="40"/>
        <end position="56"/>
    </location>
</feature>
<keyword evidence="1 2" id="KW-0727">SH2 domain</keyword>
<dbReference type="AlphaFoldDB" id="E0VE57"/>
<evidence type="ECO:0000256" key="1">
    <source>
        <dbReference type="ARBA" id="ARBA00022999"/>
    </source>
</evidence>
<dbReference type="InterPro" id="IPR051751">
    <property type="entry name" value="Immunoreceptor_sig_adapters"/>
</dbReference>
<proteinExistence type="predicted"/>
<dbReference type="InParanoid" id="E0VE57"/>
<dbReference type="STRING" id="121224.E0VE57"/>
<name>E0VE57_PEDHC</name>
<dbReference type="EMBL" id="AAZO01001499">
    <property type="status" value="NOT_ANNOTATED_CDS"/>
    <property type="molecule type" value="Genomic_DNA"/>
</dbReference>
<dbReference type="OrthoDB" id="10044490at2759"/>
<evidence type="ECO:0000259" key="4">
    <source>
        <dbReference type="PROSITE" id="PS50001"/>
    </source>
</evidence>